<dbReference type="EMBL" id="MU004199">
    <property type="protein sequence ID" value="KAF2489121.1"/>
    <property type="molecule type" value="Genomic_DNA"/>
</dbReference>
<dbReference type="OrthoDB" id="194443at2759"/>
<evidence type="ECO:0000256" key="3">
    <source>
        <dbReference type="ARBA" id="ARBA00022833"/>
    </source>
</evidence>
<keyword evidence="3" id="KW-0862">Zinc</keyword>
<dbReference type="Gene3D" id="3.30.710.10">
    <property type="entry name" value="Potassium Channel Kv1.1, Chain A"/>
    <property type="match status" value="1"/>
</dbReference>
<reference evidence="4" key="1">
    <citation type="journal article" date="2020" name="Stud. Mycol.">
        <title>101 Dothideomycetes genomes: a test case for predicting lifestyles and emergence of pathogens.</title>
        <authorList>
            <person name="Haridas S."/>
            <person name="Albert R."/>
            <person name="Binder M."/>
            <person name="Bloem J."/>
            <person name="Labutti K."/>
            <person name="Salamov A."/>
            <person name="Andreopoulos B."/>
            <person name="Baker S."/>
            <person name="Barry K."/>
            <person name="Bills G."/>
            <person name="Bluhm B."/>
            <person name="Cannon C."/>
            <person name="Castanera R."/>
            <person name="Culley D."/>
            <person name="Daum C."/>
            <person name="Ezra D."/>
            <person name="Gonzalez J."/>
            <person name="Henrissat B."/>
            <person name="Kuo A."/>
            <person name="Liang C."/>
            <person name="Lipzen A."/>
            <person name="Lutzoni F."/>
            <person name="Magnuson J."/>
            <person name="Mondo S."/>
            <person name="Nolan M."/>
            <person name="Ohm R."/>
            <person name="Pangilinan J."/>
            <person name="Park H.-J."/>
            <person name="Ramirez L."/>
            <person name="Alfaro M."/>
            <person name="Sun H."/>
            <person name="Tritt A."/>
            <person name="Yoshinaga Y."/>
            <person name="Zwiers L.-H."/>
            <person name="Turgeon B."/>
            <person name="Goodwin S."/>
            <person name="Spatafora J."/>
            <person name="Crous P."/>
            <person name="Grigoriev I."/>
        </authorList>
    </citation>
    <scope>NUCLEOTIDE SEQUENCE</scope>
    <source>
        <strain evidence="4">CBS 269.34</strain>
    </source>
</reference>
<sequence length="357" mass="41023">MSLHVPLSPSIPEKISMCEKCGVLNQSGFWFPRCGHGLCEKCYPHHLSVQCIVCPDADTPTDWSPNHIEQKQYGVIVFEAQGKTYHVHLKQFAQRSPELHSYITKAFNAWFAAPGNDPSGLPVLGDGRFTLRLPTEDWQTLRVIVAWLYKHDPFEKTKDTPDVPFILLAKVWLLADKLGFPALQNQIIRRLYVWTRAHNTRINLNIMNFVYKSTWPGCKLRKFMACLYAQRVDTEANKTIAAEPGFPIVEEATAWVRIRDNYIFKQQNLHPLDLMVHHNNENNFTEFEVREHGDAEGAQCAGDREATFLERTRDMMHLSVHWKPHGARCRRWMPESAGVNGAGAWGMRLCGGSFMWY</sequence>
<dbReference type="Proteomes" id="UP000799750">
    <property type="component" value="Unassembled WGS sequence"/>
</dbReference>
<dbReference type="PROSITE" id="PS00518">
    <property type="entry name" value="ZF_RING_1"/>
    <property type="match status" value="1"/>
</dbReference>
<dbReference type="GO" id="GO:0008270">
    <property type="term" value="F:zinc ion binding"/>
    <property type="evidence" value="ECO:0007669"/>
    <property type="project" value="UniProtKB-KW"/>
</dbReference>
<keyword evidence="1" id="KW-0479">Metal-binding</keyword>
<dbReference type="InterPro" id="IPR011333">
    <property type="entry name" value="SKP1/BTB/POZ_sf"/>
</dbReference>
<evidence type="ECO:0000313" key="5">
    <source>
        <dbReference type="Proteomes" id="UP000799750"/>
    </source>
</evidence>
<keyword evidence="2" id="KW-0863">Zinc-finger</keyword>
<proteinExistence type="predicted"/>
<name>A0A6A6QAG9_9PEZI</name>
<evidence type="ECO:0000256" key="1">
    <source>
        <dbReference type="ARBA" id="ARBA00022723"/>
    </source>
</evidence>
<organism evidence="4 5">
    <name type="scientific">Lophium mytilinum</name>
    <dbReference type="NCBI Taxonomy" id="390894"/>
    <lineage>
        <taxon>Eukaryota</taxon>
        <taxon>Fungi</taxon>
        <taxon>Dikarya</taxon>
        <taxon>Ascomycota</taxon>
        <taxon>Pezizomycotina</taxon>
        <taxon>Dothideomycetes</taxon>
        <taxon>Pleosporomycetidae</taxon>
        <taxon>Mytilinidiales</taxon>
        <taxon>Mytilinidiaceae</taxon>
        <taxon>Lophium</taxon>
    </lineage>
</organism>
<dbReference type="AlphaFoldDB" id="A0A6A6QAG9"/>
<dbReference type="InterPro" id="IPR017907">
    <property type="entry name" value="Znf_RING_CS"/>
</dbReference>
<accession>A0A6A6QAG9</accession>
<evidence type="ECO:0000313" key="4">
    <source>
        <dbReference type="EMBL" id="KAF2489121.1"/>
    </source>
</evidence>
<gene>
    <name evidence="4" type="ORF">BU16DRAFT_586276</name>
</gene>
<evidence type="ECO:0000256" key="2">
    <source>
        <dbReference type="ARBA" id="ARBA00022771"/>
    </source>
</evidence>
<protein>
    <recommendedName>
        <fullName evidence="6">BTB domain-containing protein</fullName>
    </recommendedName>
</protein>
<keyword evidence="5" id="KW-1185">Reference proteome</keyword>
<evidence type="ECO:0008006" key="6">
    <source>
        <dbReference type="Google" id="ProtNLM"/>
    </source>
</evidence>